<dbReference type="PANTHER" id="PTHR31415:SF81">
    <property type="entry name" value="OS09G0532200 PROTEIN"/>
    <property type="match status" value="1"/>
</dbReference>
<dbReference type="OrthoDB" id="746161at2759"/>
<dbReference type="GO" id="GO:0098542">
    <property type="term" value="P:defense response to other organism"/>
    <property type="evidence" value="ECO:0007669"/>
    <property type="project" value="InterPro"/>
</dbReference>
<dbReference type="EMBL" id="JACEFO010000718">
    <property type="protein sequence ID" value="KAF8759442.1"/>
    <property type="molecule type" value="Genomic_DNA"/>
</dbReference>
<dbReference type="GO" id="GO:0009506">
    <property type="term" value="C:plasmodesma"/>
    <property type="evidence" value="ECO:0007669"/>
    <property type="project" value="TreeGrafter"/>
</dbReference>
<comment type="subcellular location">
    <subcellularLocation>
        <location evidence="1">Membrane</location>
    </subcellularLocation>
</comment>
<dbReference type="PANTHER" id="PTHR31415">
    <property type="entry name" value="OS05G0367900 PROTEIN"/>
    <property type="match status" value="1"/>
</dbReference>
<comment type="caution">
    <text evidence="3">The sequence shown here is derived from an EMBL/GenBank/DDBJ whole genome shotgun (WGS) entry which is preliminary data.</text>
</comment>
<evidence type="ECO:0008006" key="5">
    <source>
        <dbReference type="Google" id="ProtNLM"/>
    </source>
</evidence>
<dbReference type="GO" id="GO:0005886">
    <property type="term" value="C:plasma membrane"/>
    <property type="evidence" value="ECO:0007669"/>
    <property type="project" value="TreeGrafter"/>
</dbReference>
<reference evidence="3" key="1">
    <citation type="submission" date="2020-07" db="EMBL/GenBank/DDBJ databases">
        <title>Genome sequence and genetic diversity analysis of an under-domesticated orphan crop, white fonio (Digitaria exilis).</title>
        <authorList>
            <person name="Bennetzen J.L."/>
            <person name="Chen S."/>
            <person name="Ma X."/>
            <person name="Wang X."/>
            <person name="Yssel A.E.J."/>
            <person name="Chaluvadi S.R."/>
            <person name="Johnson M."/>
            <person name="Gangashetty P."/>
            <person name="Hamidou F."/>
            <person name="Sanogo M.D."/>
            <person name="Zwaenepoel A."/>
            <person name="Wallace J."/>
            <person name="Van De Peer Y."/>
            <person name="Van Deynze A."/>
        </authorList>
    </citation>
    <scope>NUCLEOTIDE SEQUENCE</scope>
    <source>
        <tissue evidence="3">Leaves</tissue>
    </source>
</reference>
<evidence type="ECO:0000313" key="3">
    <source>
        <dbReference type="EMBL" id="KAF8759442.1"/>
    </source>
</evidence>
<sequence length="209" mass="22613">MHNLCDMHRSRRRIRTLAISTVLALLLIGAVAVSVYFNYRPAKPQASVARNRNSSVVPPPYAIAARAQFTLALHNPSDHSVVLYDELIAYMTYHGELVAPPVELPVVVQEHGADVLLLLLFGGLGSSEPQPVAEETVRSLAADCAARRVLLRIVILGQVRYKSGPFKTAWRNLFMRCDVTTGLGGDTMAGGGGAGGMLLVEYPQCFVDA</sequence>
<evidence type="ECO:0000256" key="1">
    <source>
        <dbReference type="ARBA" id="ARBA00004370"/>
    </source>
</evidence>
<keyword evidence="2" id="KW-0472">Membrane</keyword>
<dbReference type="AlphaFoldDB" id="A0A835KRU7"/>
<name>A0A835KRU7_9POAL</name>
<protein>
    <recommendedName>
        <fullName evidence="5">Late embryogenesis abundant protein LEA-2 subgroup domain-containing protein</fullName>
    </recommendedName>
</protein>
<dbReference type="Proteomes" id="UP000636709">
    <property type="component" value="Unassembled WGS sequence"/>
</dbReference>
<accession>A0A835KRU7</accession>
<keyword evidence="4" id="KW-1185">Reference proteome</keyword>
<proteinExistence type="predicted"/>
<evidence type="ECO:0000256" key="2">
    <source>
        <dbReference type="ARBA" id="ARBA00023136"/>
    </source>
</evidence>
<evidence type="ECO:0000313" key="4">
    <source>
        <dbReference type="Proteomes" id="UP000636709"/>
    </source>
</evidence>
<dbReference type="InterPro" id="IPR044839">
    <property type="entry name" value="NDR1-like"/>
</dbReference>
<organism evidence="3 4">
    <name type="scientific">Digitaria exilis</name>
    <dbReference type="NCBI Taxonomy" id="1010633"/>
    <lineage>
        <taxon>Eukaryota</taxon>
        <taxon>Viridiplantae</taxon>
        <taxon>Streptophyta</taxon>
        <taxon>Embryophyta</taxon>
        <taxon>Tracheophyta</taxon>
        <taxon>Spermatophyta</taxon>
        <taxon>Magnoliopsida</taxon>
        <taxon>Liliopsida</taxon>
        <taxon>Poales</taxon>
        <taxon>Poaceae</taxon>
        <taxon>PACMAD clade</taxon>
        <taxon>Panicoideae</taxon>
        <taxon>Panicodae</taxon>
        <taxon>Paniceae</taxon>
        <taxon>Anthephorinae</taxon>
        <taxon>Digitaria</taxon>
    </lineage>
</organism>
<gene>
    <name evidence="3" type="ORF">HU200_010490</name>
</gene>